<reference evidence="1" key="1">
    <citation type="submission" date="2021-03" db="EMBL/GenBank/DDBJ databases">
        <authorList>
            <person name="Ji X."/>
        </authorList>
    </citation>
    <scope>NUCLEOTIDE SEQUENCE</scope>
    <source>
        <strain evidence="1">ST398</strain>
    </source>
</reference>
<protein>
    <submittedName>
        <fullName evidence="1">Uncharacterized protein</fullName>
    </submittedName>
</protein>
<sequence>MEVEECITFLANYMMHNKIFKETAIEPFVLLCKLQES</sequence>
<evidence type="ECO:0000313" key="1">
    <source>
        <dbReference type="EMBL" id="QTW43998.1"/>
    </source>
</evidence>
<dbReference type="AlphaFoldDB" id="A0A8B0MDI8"/>
<name>A0A8B0MDI8_STAAU</name>
<organism evidence="1">
    <name type="scientific">Staphylococcus aureus</name>
    <dbReference type="NCBI Taxonomy" id="1280"/>
    <lineage>
        <taxon>Bacteria</taxon>
        <taxon>Bacillati</taxon>
        <taxon>Bacillota</taxon>
        <taxon>Bacilli</taxon>
        <taxon>Bacillales</taxon>
        <taxon>Staphylococcaceae</taxon>
        <taxon>Staphylococcus</taxon>
    </lineage>
</organism>
<dbReference type="EMBL" id="MW832219">
    <property type="protein sequence ID" value="QTW43998.1"/>
    <property type="molecule type" value="Genomic_DNA"/>
</dbReference>
<proteinExistence type="predicted"/>
<accession>A0A8B0MDI8</accession>